<dbReference type="GO" id="GO:0110154">
    <property type="term" value="P:RNA decapping"/>
    <property type="evidence" value="ECO:0007669"/>
    <property type="project" value="TreeGrafter"/>
</dbReference>
<dbReference type="RefSeq" id="WP_201158606.1">
    <property type="nucleotide sequence ID" value="NZ_NHSD01000327.1"/>
</dbReference>
<dbReference type="Gene3D" id="3.60.21.10">
    <property type="match status" value="1"/>
</dbReference>
<dbReference type="PANTHER" id="PTHR42850">
    <property type="entry name" value="METALLOPHOSPHOESTERASE"/>
    <property type="match status" value="1"/>
</dbReference>
<dbReference type="InterPro" id="IPR006186">
    <property type="entry name" value="Ser/Thr-sp_prot-phosphatase"/>
</dbReference>
<accession>A0A934TP58</accession>
<dbReference type="Proteomes" id="UP000706333">
    <property type="component" value="Unassembled WGS sequence"/>
</dbReference>
<dbReference type="GO" id="GO:0016791">
    <property type="term" value="F:phosphatase activity"/>
    <property type="evidence" value="ECO:0007669"/>
    <property type="project" value="TreeGrafter"/>
</dbReference>
<gene>
    <name evidence="2" type="ORF">CCR87_16115</name>
</gene>
<dbReference type="AlphaFoldDB" id="A0A934TP58"/>
<protein>
    <recommendedName>
        <fullName evidence="1">Calcineurin-like phosphoesterase domain-containing protein</fullName>
    </recommendedName>
</protein>
<keyword evidence="3" id="KW-1185">Reference proteome</keyword>
<dbReference type="Pfam" id="PF00149">
    <property type="entry name" value="Metallophos"/>
    <property type="match status" value="1"/>
</dbReference>
<dbReference type="GO" id="GO:0008803">
    <property type="term" value="F:bis(5'-nucleosyl)-tetraphosphatase (symmetrical) activity"/>
    <property type="evidence" value="ECO:0007669"/>
    <property type="project" value="TreeGrafter"/>
</dbReference>
<comment type="caution">
    <text evidence="2">The sequence shown here is derived from an EMBL/GenBank/DDBJ whole genome shotgun (WGS) entry which is preliminary data.</text>
</comment>
<name>A0A934TP58_9RHOB</name>
<evidence type="ECO:0000313" key="2">
    <source>
        <dbReference type="EMBL" id="MBK5928842.1"/>
    </source>
</evidence>
<dbReference type="EMBL" id="NHSD01000327">
    <property type="protein sequence ID" value="MBK5928842.1"/>
    <property type="molecule type" value="Genomic_DNA"/>
</dbReference>
<organism evidence="2 3">
    <name type="scientific">Rhodobaculum claviforme</name>
    <dbReference type="NCBI Taxonomy" id="1549854"/>
    <lineage>
        <taxon>Bacteria</taxon>
        <taxon>Pseudomonadati</taxon>
        <taxon>Pseudomonadota</taxon>
        <taxon>Alphaproteobacteria</taxon>
        <taxon>Rhodobacterales</taxon>
        <taxon>Paracoccaceae</taxon>
        <taxon>Rhodobaculum</taxon>
    </lineage>
</organism>
<dbReference type="PRINTS" id="PR00114">
    <property type="entry name" value="STPHPHTASE"/>
</dbReference>
<evidence type="ECO:0000313" key="3">
    <source>
        <dbReference type="Proteomes" id="UP000706333"/>
    </source>
</evidence>
<dbReference type="InterPro" id="IPR050126">
    <property type="entry name" value="Ap4A_hydrolase"/>
</dbReference>
<sequence length="264" mass="28531">MLERLRRLFRGGGPAAPAPDRPLYVIGDIHGRADLLQELFDLIDADQQATGVDQPLAVFLGDYIDRGTDSRRVLQSLHGMARSLEADPQAEGEMICLMGNHERMMLDFLDAPLEAGARWLRNGGVLTLDSFGIRGVPETAPPDVLEAARDALAEALEDGREGGLAAWLRDMPMIAQSGNVAMVHAACDPGRPIDAQLPATLLWGHPEFMVRPRTDGAWVVHGHTVVSTPTAREGRIALDTGAFFSDRLTAGILVPGAEVRFLST</sequence>
<feature type="domain" description="Calcineurin-like phosphoesterase" evidence="1">
    <location>
        <begin position="22"/>
        <end position="226"/>
    </location>
</feature>
<dbReference type="PANTHER" id="PTHR42850:SF4">
    <property type="entry name" value="ZINC-DEPENDENT ENDOPOLYPHOSPHATASE"/>
    <property type="match status" value="1"/>
</dbReference>
<dbReference type="GO" id="GO:0005737">
    <property type="term" value="C:cytoplasm"/>
    <property type="evidence" value="ECO:0007669"/>
    <property type="project" value="TreeGrafter"/>
</dbReference>
<dbReference type="InterPro" id="IPR029052">
    <property type="entry name" value="Metallo-depent_PP-like"/>
</dbReference>
<dbReference type="InterPro" id="IPR004843">
    <property type="entry name" value="Calcineurin-like_PHP"/>
</dbReference>
<reference evidence="2" key="1">
    <citation type="submission" date="2017-05" db="EMBL/GenBank/DDBJ databases">
        <authorList>
            <person name="Imhoff J.F."/>
            <person name="Rahn T."/>
            <person name="Kuenzel S."/>
            <person name="Neulinger S.C."/>
        </authorList>
    </citation>
    <scope>NUCLEOTIDE SEQUENCE</scope>
    <source>
        <strain evidence="2">LMG 28126</strain>
    </source>
</reference>
<dbReference type="SUPFAM" id="SSF56300">
    <property type="entry name" value="Metallo-dependent phosphatases"/>
    <property type="match status" value="1"/>
</dbReference>
<proteinExistence type="predicted"/>
<reference evidence="2" key="2">
    <citation type="journal article" date="2020" name="Microorganisms">
        <title>Osmotic Adaptation and Compatible Solute Biosynthesis of Phototrophic Bacteria as Revealed from Genome Analyses.</title>
        <authorList>
            <person name="Imhoff J.F."/>
            <person name="Rahn T."/>
            <person name="Kunzel S."/>
            <person name="Keller A."/>
            <person name="Neulinger S.C."/>
        </authorList>
    </citation>
    <scope>NUCLEOTIDE SEQUENCE</scope>
    <source>
        <strain evidence="2">LMG 28126</strain>
    </source>
</reference>
<evidence type="ECO:0000259" key="1">
    <source>
        <dbReference type="Pfam" id="PF00149"/>
    </source>
</evidence>